<reference evidence="3" key="2">
    <citation type="submission" date="2002-06" db="EMBL/GenBank/DDBJ databases">
        <title>Oryza sativa nipponbare(GA3) genomic DNA, chromosome 6, PAC clone:P0453H04.</title>
        <authorList>
            <person name="Sasaki T."/>
            <person name="Matsumoto T."/>
            <person name="Katayose Y."/>
        </authorList>
    </citation>
    <scope>NUCLEOTIDE SEQUENCE</scope>
</reference>
<reference evidence="2" key="1">
    <citation type="submission" date="2001-04" db="EMBL/GenBank/DDBJ databases">
        <title>Oryza sativa nipponbare(GA3) genomic DNA, chromosome 6, BAC clone:OSJNBa0062J02.</title>
        <authorList>
            <person name="Sasaki T."/>
            <person name="Matsumoto T."/>
            <person name="Yamamoto K."/>
        </authorList>
    </citation>
    <scope>NUCLEOTIDE SEQUENCE</scope>
</reference>
<evidence type="ECO:0000313" key="2">
    <source>
        <dbReference type="EMBL" id="BAD37341.1"/>
    </source>
</evidence>
<dbReference type="Proteomes" id="UP000000763">
    <property type="component" value="Chromosome 6"/>
</dbReference>
<reference evidence="4" key="3">
    <citation type="journal article" date="2005" name="Nature">
        <title>The map-based sequence of the rice genome.</title>
        <authorList>
            <consortium name="International rice genome sequencing project (IRGSP)"/>
            <person name="Matsumoto T."/>
            <person name="Wu J."/>
            <person name="Kanamori H."/>
            <person name="Katayose Y."/>
            <person name="Fujisawa M."/>
            <person name="Namiki N."/>
            <person name="Mizuno H."/>
            <person name="Yamamoto K."/>
            <person name="Antonio B.A."/>
            <person name="Baba T."/>
            <person name="Sakata K."/>
            <person name="Nagamura Y."/>
            <person name="Aoki H."/>
            <person name="Arikawa K."/>
            <person name="Arita K."/>
            <person name="Bito T."/>
            <person name="Chiden Y."/>
            <person name="Fujitsuka N."/>
            <person name="Fukunaka R."/>
            <person name="Hamada M."/>
            <person name="Harada C."/>
            <person name="Hayashi A."/>
            <person name="Hijishita S."/>
            <person name="Honda M."/>
            <person name="Hosokawa S."/>
            <person name="Ichikawa Y."/>
            <person name="Idonuma A."/>
            <person name="Iijima M."/>
            <person name="Ikeda M."/>
            <person name="Ikeno M."/>
            <person name="Ito K."/>
            <person name="Ito S."/>
            <person name="Ito T."/>
            <person name="Ito Y."/>
            <person name="Ito Y."/>
            <person name="Iwabuchi A."/>
            <person name="Kamiya K."/>
            <person name="Karasawa W."/>
            <person name="Kurita K."/>
            <person name="Katagiri S."/>
            <person name="Kikuta A."/>
            <person name="Kobayashi H."/>
            <person name="Kobayashi N."/>
            <person name="Machita K."/>
            <person name="Maehara T."/>
            <person name="Masukawa M."/>
            <person name="Mizubayashi T."/>
            <person name="Mukai Y."/>
            <person name="Nagasaki H."/>
            <person name="Nagata Y."/>
            <person name="Naito S."/>
            <person name="Nakashima M."/>
            <person name="Nakama Y."/>
            <person name="Nakamichi Y."/>
            <person name="Nakamura M."/>
            <person name="Meguro A."/>
            <person name="Negishi M."/>
            <person name="Ohta I."/>
            <person name="Ohta T."/>
            <person name="Okamoto M."/>
            <person name="Ono N."/>
            <person name="Saji S."/>
            <person name="Sakaguchi M."/>
            <person name="Sakai K."/>
            <person name="Shibata M."/>
            <person name="Shimokawa T."/>
            <person name="Song J."/>
            <person name="Takazaki Y."/>
            <person name="Terasawa K."/>
            <person name="Tsugane M."/>
            <person name="Tsuji K."/>
            <person name="Ueda S."/>
            <person name="Waki K."/>
            <person name="Yamagata H."/>
            <person name="Yamamoto M."/>
            <person name="Yamamoto S."/>
            <person name="Yamane H."/>
            <person name="Yoshiki S."/>
            <person name="Yoshihara R."/>
            <person name="Yukawa K."/>
            <person name="Zhong H."/>
            <person name="Yano M."/>
            <person name="Yuan Q."/>
            <person name="Ouyang S."/>
            <person name="Liu J."/>
            <person name="Jones K.M."/>
            <person name="Gansberger K."/>
            <person name="Moffat K."/>
            <person name="Hill J."/>
            <person name="Bera J."/>
            <person name="Fadrosh D."/>
            <person name="Jin S."/>
            <person name="Johri S."/>
            <person name="Kim M."/>
            <person name="Overton L."/>
            <person name="Reardon M."/>
            <person name="Tsitrin T."/>
            <person name="Vuong H."/>
            <person name="Weaver B."/>
            <person name="Ciecko A."/>
            <person name="Tallon L."/>
            <person name="Jackson J."/>
            <person name="Pai G."/>
            <person name="Aken S.V."/>
            <person name="Utterback T."/>
            <person name="Reidmuller S."/>
            <person name="Feldblyum T."/>
            <person name="Hsiao J."/>
            <person name="Zismann V."/>
            <person name="Iobst S."/>
            <person name="de Vazeille A.R."/>
            <person name="Buell C.R."/>
            <person name="Ying K."/>
            <person name="Li Y."/>
            <person name="Lu T."/>
            <person name="Huang Y."/>
            <person name="Zhao Q."/>
            <person name="Feng Q."/>
            <person name="Zhang L."/>
            <person name="Zhu J."/>
            <person name="Weng Q."/>
            <person name="Mu J."/>
            <person name="Lu Y."/>
            <person name="Fan D."/>
            <person name="Liu Y."/>
            <person name="Guan J."/>
            <person name="Zhang Y."/>
            <person name="Yu S."/>
            <person name="Liu X."/>
            <person name="Zhang Y."/>
            <person name="Hong G."/>
            <person name="Han B."/>
            <person name="Choisne N."/>
            <person name="Demange N."/>
            <person name="Orjeda G."/>
            <person name="Samain S."/>
            <person name="Cattolico L."/>
            <person name="Pelletier E."/>
            <person name="Couloux A."/>
            <person name="Segurens B."/>
            <person name="Wincker P."/>
            <person name="D'Hont A."/>
            <person name="Scarpelli C."/>
            <person name="Weissenbach J."/>
            <person name="Salanoubat M."/>
            <person name="Quetier F."/>
            <person name="Yu Y."/>
            <person name="Kim H.R."/>
            <person name="Rambo T."/>
            <person name="Currie J."/>
            <person name="Collura K."/>
            <person name="Luo M."/>
            <person name="Yang T."/>
            <person name="Ammiraju J.S.S."/>
            <person name="Engler F."/>
            <person name="Soderlund C."/>
            <person name="Wing R.A."/>
            <person name="Palmer L.E."/>
            <person name="de la Bastide M."/>
            <person name="Spiegel L."/>
            <person name="Nascimento L."/>
            <person name="Zutavern T."/>
            <person name="O'Shaughnessy A."/>
            <person name="Dike S."/>
            <person name="Dedhia N."/>
            <person name="Preston R."/>
            <person name="Balija V."/>
            <person name="McCombie W.R."/>
            <person name="Chow T."/>
            <person name="Chen H."/>
            <person name="Chung M."/>
            <person name="Chen C."/>
            <person name="Shaw J."/>
            <person name="Wu H."/>
            <person name="Hsiao K."/>
            <person name="Chao Y."/>
            <person name="Chu M."/>
            <person name="Cheng C."/>
            <person name="Hour A."/>
            <person name="Lee P."/>
            <person name="Lin S."/>
            <person name="Lin Y."/>
            <person name="Liou J."/>
            <person name="Liu S."/>
            <person name="Hsing Y."/>
            <person name="Raghuvanshi S."/>
            <person name="Mohanty A."/>
            <person name="Bharti A.K."/>
            <person name="Gaur A."/>
            <person name="Gupta V."/>
            <person name="Kumar D."/>
            <person name="Ravi V."/>
            <person name="Vij S."/>
            <person name="Kapur A."/>
            <person name="Khurana P."/>
            <person name="Khurana P."/>
            <person name="Khurana J.P."/>
            <person name="Tyagi A.K."/>
            <person name="Gaikwad K."/>
            <person name="Singh A."/>
            <person name="Dalal V."/>
            <person name="Srivastava S."/>
            <person name="Dixit A."/>
            <person name="Pal A.K."/>
            <person name="Ghazi I.A."/>
            <person name="Yadav M."/>
            <person name="Pandit A."/>
            <person name="Bhargava A."/>
            <person name="Sureshbabu K."/>
            <person name="Batra K."/>
            <person name="Sharma T.R."/>
            <person name="Mohapatra T."/>
            <person name="Singh N.K."/>
            <person name="Messing J."/>
            <person name="Nelson A.B."/>
            <person name="Fuks G."/>
            <person name="Kavchok S."/>
            <person name="Keizer G."/>
            <person name="Linton E."/>
            <person name="Llaca V."/>
            <person name="Song R."/>
            <person name="Tanyolac B."/>
            <person name="Young S."/>
            <person name="Ho-Il K."/>
            <person name="Hahn J.H."/>
            <person name="Sangsakoo G."/>
            <person name="Vanavichit A."/>
            <person name="de Mattos Luiz.A.T."/>
            <person name="Zimmer P.D."/>
            <person name="Malone G."/>
            <person name="Dellagostin O."/>
            <person name="de Oliveira A.C."/>
            <person name="Bevan M."/>
            <person name="Bancroft I."/>
            <person name="Minx P."/>
            <person name="Cordum H."/>
            <person name="Wilson R."/>
            <person name="Cheng Z."/>
            <person name="Jin W."/>
            <person name="Jiang J."/>
            <person name="Leong S.A."/>
            <person name="Iwama H."/>
            <person name="Gojobori T."/>
            <person name="Itoh T."/>
            <person name="Niimura Y."/>
            <person name="Fujii Y."/>
            <person name="Habara T."/>
            <person name="Sakai H."/>
            <person name="Sato Y."/>
            <person name="Wilson G."/>
            <person name="Kumar K."/>
            <person name="McCouch S."/>
            <person name="Juretic N."/>
            <person name="Hoen D."/>
            <person name="Wright S."/>
            <person name="Bruskiewich R."/>
            <person name="Bureau T."/>
            <person name="Miyao A."/>
            <person name="Hirochika H."/>
            <person name="Nishikawa T."/>
            <person name="Kadowaki K."/>
            <person name="Sugiura M."/>
            <person name="Burr B."/>
            <person name="Sasaki T."/>
        </authorList>
    </citation>
    <scope>NUCLEOTIDE SEQUENCE [LARGE SCALE GENOMIC DNA]</scope>
    <source>
        <strain evidence="4">cv. Nipponbare</strain>
    </source>
</reference>
<proteinExistence type="predicted"/>
<protein>
    <submittedName>
        <fullName evidence="3">Uncharacterized protein</fullName>
    </submittedName>
</protein>
<organism evidence="3 4">
    <name type="scientific">Oryza sativa subsp. japonica</name>
    <name type="common">Rice</name>
    <dbReference type="NCBI Taxonomy" id="39947"/>
    <lineage>
        <taxon>Eukaryota</taxon>
        <taxon>Viridiplantae</taxon>
        <taxon>Streptophyta</taxon>
        <taxon>Embryophyta</taxon>
        <taxon>Tracheophyta</taxon>
        <taxon>Spermatophyta</taxon>
        <taxon>Magnoliopsida</taxon>
        <taxon>Liliopsida</taxon>
        <taxon>Poales</taxon>
        <taxon>Poaceae</taxon>
        <taxon>BOP clade</taxon>
        <taxon>Oryzoideae</taxon>
        <taxon>Oryzeae</taxon>
        <taxon>Oryzinae</taxon>
        <taxon>Oryza</taxon>
        <taxon>Oryza sativa</taxon>
    </lineage>
</organism>
<name>Q67UR8_ORYSJ</name>
<evidence type="ECO:0000313" key="3">
    <source>
        <dbReference type="EMBL" id="BAD38101.1"/>
    </source>
</evidence>
<accession>Q67UR8</accession>
<sequence length="77" mass="7295">MGPGHVVVAGASIGQAGTGGAVRQGGRRCAISPGGSQAGVDASGAARQGQDAPCDRGELGRCGWFSATGLGLVVAGM</sequence>
<evidence type="ECO:0000256" key="1">
    <source>
        <dbReference type="SAM" id="MobiDB-lite"/>
    </source>
</evidence>
<reference evidence="4" key="4">
    <citation type="journal article" date="2008" name="Nucleic Acids Res.">
        <title>The rice annotation project database (RAP-DB): 2008 update.</title>
        <authorList>
            <consortium name="The rice annotation project (RAP)"/>
        </authorList>
    </citation>
    <scope>GENOME REANNOTATION</scope>
    <source>
        <strain evidence="4">cv. Nipponbare</strain>
    </source>
</reference>
<dbReference type="AlphaFoldDB" id="Q67UR8"/>
<evidence type="ECO:0000313" key="4">
    <source>
        <dbReference type="Proteomes" id="UP000000763"/>
    </source>
</evidence>
<gene>
    <name evidence="2" type="ORF">OSJNBa0062J02.38</name>
    <name evidence="3" type="ORF">P0453H04.7</name>
</gene>
<feature type="region of interest" description="Disordered" evidence="1">
    <location>
        <begin position="16"/>
        <end position="54"/>
    </location>
</feature>
<dbReference type="EMBL" id="AP003517">
    <property type="protein sequence ID" value="BAD37341.1"/>
    <property type="molecule type" value="Genomic_DNA"/>
</dbReference>
<dbReference type="EMBL" id="AP005453">
    <property type="protein sequence ID" value="BAD38101.1"/>
    <property type="molecule type" value="Genomic_DNA"/>
</dbReference>